<sequence length="385" mass="43702">MLSSFTRRCILTHQRGFASLATAAAKSQAKLSLSSTNTSESFLISTAAVKQNQNSHNSNYYKTKLAALVFLSSTAIFASTNEALCDSPKSRRSAVTVTDVEAELIARKLRDLCDIPGIPNIIEKPIVEQVIKAFIQVCPLVLPEDVFNKLIAGEGGANGVNEAIIRQINEKIYIPLISKEVQNHIVEQLCIVLFTPAQLGVVKRQMLTRAMRDVMNVENRQNIANKLNQSIDIPLLSEDYEQHMAEKIVNVCFDVLETFIPQSVRDVLENTSPEELRELRERLSVRLAEKIDIPFANEEEEQRVLKVVVDFFLEYCGLQDGTKTPSEQLNDLEHRLKCLDLELEAYEEISMDKIAKMKSQRKQLYQKKKEIARIVKGKAWYQFWK</sequence>
<dbReference type="AlphaFoldDB" id="A0AAD3D0D6"/>
<evidence type="ECO:0000313" key="2">
    <source>
        <dbReference type="Proteomes" id="UP001054902"/>
    </source>
</evidence>
<organism evidence="1 2">
    <name type="scientific">Chaetoceros tenuissimus</name>
    <dbReference type="NCBI Taxonomy" id="426638"/>
    <lineage>
        <taxon>Eukaryota</taxon>
        <taxon>Sar</taxon>
        <taxon>Stramenopiles</taxon>
        <taxon>Ochrophyta</taxon>
        <taxon>Bacillariophyta</taxon>
        <taxon>Coscinodiscophyceae</taxon>
        <taxon>Chaetocerotophycidae</taxon>
        <taxon>Chaetocerotales</taxon>
        <taxon>Chaetocerotaceae</taxon>
        <taxon>Chaetoceros</taxon>
    </lineage>
</organism>
<proteinExistence type="predicted"/>
<protein>
    <submittedName>
        <fullName evidence="1">Uncharacterized protein</fullName>
    </submittedName>
</protein>
<comment type="caution">
    <text evidence="1">The sequence shown here is derived from an EMBL/GenBank/DDBJ whole genome shotgun (WGS) entry which is preliminary data.</text>
</comment>
<accession>A0AAD3D0D6</accession>
<dbReference type="EMBL" id="BLLK01000047">
    <property type="protein sequence ID" value="GFH53819.1"/>
    <property type="molecule type" value="Genomic_DNA"/>
</dbReference>
<gene>
    <name evidence="1" type="ORF">CTEN210_10295</name>
</gene>
<name>A0AAD3D0D6_9STRA</name>
<dbReference type="Proteomes" id="UP001054902">
    <property type="component" value="Unassembled WGS sequence"/>
</dbReference>
<evidence type="ECO:0000313" key="1">
    <source>
        <dbReference type="EMBL" id="GFH53819.1"/>
    </source>
</evidence>
<keyword evidence="2" id="KW-1185">Reference proteome</keyword>
<reference evidence="1 2" key="1">
    <citation type="journal article" date="2021" name="Sci. Rep.">
        <title>The genome of the diatom Chaetoceros tenuissimus carries an ancient integrated fragment of an extant virus.</title>
        <authorList>
            <person name="Hongo Y."/>
            <person name="Kimura K."/>
            <person name="Takaki Y."/>
            <person name="Yoshida Y."/>
            <person name="Baba S."/>
            <person name="Kobayashi G."/>
            <person name="Nagasaki K."/>
            <person name="Hano T."/>
            <person name="Tomaru Y."/>
        </authorList>
    </citation>
    <scope>NUCLEOTIDE SEQUENCE [LARGE SCALE GENOMIC DNA]</scope>
    <source>
        <strain evidence="1 2">NIES-3715</strain>
    </source>
</reference>